<evidence type="ECO:0000259" key="1">
    <source>
        <dbReference type="PROSITE" id="PS50931"/>
    </source>
</evidence>
<dbReference type="Gene3D" id="1.10.10.10">
    <property type="entry name" value="Winged helix-like DNA-binding domain superfamily/Winged helix DNA-binding domain"/>
    <property type="match status" value="1"/>
</dbReference>
<dbReference type="Proteomes" id="UP000654471">
    <property type="component" value="Unassembled WGS sequence"/>
</dbReference>
<comment type="caution">
    <text evidence="2">The sequence shown here is derived from an EMBL/GenBank/DDBJ whole genome shotgun (WGS) entry which is preliminary data.</text>
</comment>
<reference evidence="3" key="1">
    <citation type="journal article" date="2019" name="Int. J. Syst. Evol. Microbiol.">
        <title>The Global Catalogue of Microorganisms (GCM) 10K type strain sequencing project: providing services to taxonomists for standard genome sequencing and annotation.</title>
        <authorList>
            <consortium name="The Broad Institute Genomics Platform"/>
            <consortium name="The Broad Institute Genome Sequencing Center for Infectious Disease"/>
            <person name="Wu L."/>
            <person name="Ma J."/>
        </authorList>
    </citation>
    <scope>NUCLEOTIDE SEQUENCE [LARGE SCALE GENOMIC DNA]</scope>
    <source>
        <strain evidence="3">JCM 3399</strain>
    </source>
</reference>
<feature type="domain" description="HTH lysR-type" evidence="1">
    <location>
        <begin position="27"/>
        <end position="64"/>
    </location>
</feature>
<dbReference type="InterPro" id="IPR000847">
    <property type="entry name" value="LysR_HTH_N"/>
</dbReference>
<dbReference type="RefSeq" id="WP_189308319.1">
    <property type="nucleotide sequence ID" value="NZ_BMRP01000068.1"/>
</dbReference>
<dbReference type="PROSITE" id="PS50931">
    <property type="entry name" value="HTH_LYSR"/>
    <property type="match status" value="1"/>
</dbReference>
<protein>
    <recommendedName>
        <fullName evidence="1">HTH lysR-type domain-containing protein</fullName>
    </recommendedName>
</protein>
<accession>A0ABQ2VMY6</accession>
<dbReference type="EMBL" id="BMRP01000068">
    <property type="protein sequence ID" value="GGV00786.1"/>
    <property type="molecule type" value="Genomic_DNA"/>
</dbReference>
<evidence type="ECO:0000313" key="3">
    <source>
        <dbReference type="Proteomes" id="UP000654471"/>
    </source>
</evidence>
<dbReference type="Pfam" id="PF00126">
    <property type="entry name" value="HTH_1"/>
    <property type="match status" value="1"/>
</dbReference>
<sequence length="94" mass="10746">MRTFDGRRRLLRFLQAAEHPTLAAYCRAVGTSPPTVTVQLRHMERDLRGQLLIRGQCGRRMRLTDFGEKVLAAARPLADLLGDRYPRACRHSTE</sequence>
<name>A0ABQ2VMY6_9ACTN</name>
<evidence type="ECO:0000313" key="2">
    <source>
        <dbReference type="EMBL" id="GGV00786.1"/>
    </source>
</evidence>
<keyword evidence="3" id="KW-1185">Reference proteome</keyword>
<dbReference type="InterPro" id="IPR036390">
    <property type="entry name" value="WH_DNA-bd_sf"/>
</dbReference>
<organism evidence="2 3">
    <name type="scientific">Streptomyces albospinus</name>
    <dbReference type="NCBI Taxonomy" id="285515"/>
    <lineage>
        <taxon>Bacteria</taxon>
        <taxon>Bacillati</taxon>
        <taxon>Actinomycetota</taxon>
        <taxon>Actinomycetes</taxon>
        <taxon>Kitasatosporales</taxon>
        <taxon>Streptomycetaceae</taxon>
        <taxon>Streptomyces</taxon>
    </lineage>
</organism>
<gene>
    <name evidence="2" type="ORF">GCM10010211_80110</name>
</gene>
<dbReference type="SUPFAM" id="SSF46785">
    <property type="entry name" value="Winged helix' DNA-binding domain"/>
    <property type="match status" value="1"/>
</dbReference>
<dbReference type="InterPro" id="IPR036388">
    <property type="entry name" value="WH-like_DNA-bd_sf"/>
</dbReference>
<proteinExistence type="predicted"/>